<dbReference type="PANTHER" id="PTHR30627:SF1">
    <property type="entry name" value="PEPTIDOGLYCAN D,D-TRANSPEPTIDASE FTSI"/>
    <property type="match status" value="1"/>
</dbReference>
<keyword evidence="2 3" id="KW-0472">Membrane</keyword>
<dbReference type="GO" id="GO:0071555">
    <property type="term" value="P:cell wall organization"/>
    <property type="evidence" value="ECO:0007669"/>
    <property type="project" value="TreeGrafter"/>
</dbReference>
<dbReference type="GO" id="GO:0008658">
    <property type="term" value="F:penicillin binding"/>
    <property type="evidence" value="ECO:0007669"/>
    <property type="project" value="InterPro"/>
</dbReference>
<organism evidence="6 7">
    <name type="scientific">Candidatus Mycosynbacter amalyticus</name>
    <dbReference type="NCBI Taxonomy" id="2665156"/>
    <lineage>
        <taxon>Bacteria</taxon>
        <taxon>Candidatus Saccharimonadota</taxon>
        <taxon>Candidatus Saccharimonadota incertae sedis</taxon>
        <taxon>Candidatus Mycosynbacter</taxon>
    </lineage>
</organism>
<keyword evidence="7" id="KW-1185">Reference proteome</keyword>
<dbReference type="RefSeq" id="WP_260763999.1">
    <property type="nucleotide sequence ID" value="NZ_CP045921.1"/>
</dbReference>
<dbReference type="Proteomes" id="UP001059824">
    <property type="component" value="Chromosome"/>
</dbReference>
<dbReference type="Gene3D" id="3.90.1310.10">
    <property type="entry name" value="Penicillin-binding protein 2a (Domain 2)"/>
    <property type="match status" value="1"/>
</dbReference>
<evidence type="ECO:0000256" key="3">
    <source>
        <dbReference type="SAM" id="Phobius"/>
    </source>
</evidence>
<proteinExistence type="predicted"/>
<dbReference type="KEGG" id="mama:GII36_01835"/>
<dbReference type="InterPro" id="IPR012338">
    <property type="entry name" value="Beta-lactam/transpept-like"/>
</dbReference>
<evidence type="ECO:0008006" key="8">
    <source>
        <dbReference type="Google" id="ProtNLM"/>
    </source>
</evidence>
<keyword evidence="3" id="KW-1133">Transmembrane helix</keyword>
<evidence type="ECO:0000313" key="6">
    <source>
        <dbReference type="EMBL" id="QHN42589.1"/>
    </source>
</evidence>
<evidence type="ECO:0000259" key="5">
    <source>
        <dbReference type="Pfam" id="PF03717"/>
    </source>
</evidence>
<dbReference type="GO" id="GO:0005886">
    <property type="term" value="C:plasma membrane"/>
    <property type="evidence" value="ECO:0007669"/>
    <property type="project" value="TreeGrafter"/>
</dbReference>
<name>A0A857MMT4_9BACT</name>
<sequence>MPLALRHMTRSQFLAMLLTGAMVVIVMRLFFLQVIQHEHYVALATEEQVKKLVIPANRGMIYAMDGGTPVPLVMNQQVYTLFADPTVVTDPTHVAQVVRDVAGGNLVVDDIPRALAESKSQKSMYRVLAKNVTLRQAELIKSKELKGIGFQKVSKRVYPEGDMAAQTIGFVNNEGKGQYGVEQQLNDRLTGKDGLLKSVTDVANVPLSIGKDNIREDPKDGDNIVLTIDRNIQAKAQEALMAGLQRSGATHGSVLVMDPNSGKVLALADYPTYSPAEFNKVQDEQVFRNIASTEPYEPGSVLKTFTIATGIDKGVMNAQTTFYNTDKIQVEDRTITNALKGVTGTITMQKALDNSLNTGMVTVAQRLGDGKTINKTARDTIYEYFHNRLGLGERTGIEIANEQKGILISPQDEQGNAVRYSNMAFGQGLNVTMLQVAAGFSAIINGGTYHSPTVIDGTYTNGQLNPEKHSQTRANVISQSASAQAKEMIHNARVGYTKTDTPGYYIGGKTGTSQTLENGQYVDTQTVGTYLGFGGTEAESKYVIMVQVSGKNMNLEGNKHAMPIFTDLSNWLLNYYQLQPKV</sequence>
<dbReference type="Pfam" id="PF03717">
    <property type="entry name" value="PBP_dimer"/>
    <property type="match status" value="1"/>
</dbReference>
<gene>
    <name evidence="6" type="ORF">GII36_01835</name>
</gene>
<keyword evidence="3" id="KW-0812">Transmembrane</keyword>
<dbReference type="InterPro" id="IPR036138">
    <property type="entry name" value="PBP_dimer_sf"/>
</dbReference>
<dbReference type="PANTHER" id="PTHR30627">
    <property type="entry name" value="PEPTIDOGLYCAN D,D-TRANSPEPTIDASE"/>
    <property type="match status" value="1"/>
</dbReference>
<feature type="transmembrane region" description="Helical" evidence="3">
    <location>
        <begin position="12"/>
        <end position="31"/>
    </location>
</feature>
<evidence type="ECO:0000259" key="4">
    <source>
        <dbReference type="Pfam" id="PF00905"/>
    </source>
</evidence>
<evidence type="ECO:0000256" key="2">
    <source>
        <dbReference type="ARBA" id="ARBA00023136"/>
    </source>
</evidence>
<evidence type="ECO:0000313" key="7">
    <source>
        <dbReference type="Proteomes" id="UP001059824"/>
    </source>
</evidence>
<dbReference type="InterPro" id="IPR050515">
    <property type="entry name" value="Beta-lactam/transpept"/>
</dbReference>
<feature type="domain" description="Penicillin-binding protein dimerisation" evidence="5">
    <location>
        <begin position="54"/>
        <end position="204"/>
    </location>
</feature>
<evidence type="ECO:0000256" key="1">
    <source>
        <dbReference type="ARBA" id="ARBA00004370"/>
    </source>
</evidence>
<comment type="subcellular location">
    <subcellularLocation>
        <location evidence="1">Membrane</location>
    </subcellularLocation>
</comment>
<dbReference type="EMBL" id="CP045921">
    <property type="protein sequence ID" value="QHN42589.1"/>
    <property type="molecule type" value="Genomic_DNA"/>
</dbReference>
<reference evidence="6" key="1">
    <citation type="journal article" date="2021" name="Nat. Microbiol.">
        <title>Cocultivation of an ultrasmall environmental parasitic bacterium with lytic ability against bacteria associated with wastewater foams.</title>
        <authorList>
            <person name="Batinovic S."/>
            <person name="Rose J.J.A."/>
            <person name="Ratcliffe J."/>
            <person name="Seviour R.J."/>
            <person name="Petrovski S."/>
        </authorList>
    </citation>
    <scope>NUCLEOTIDE SEQUENCE</scope>
    <source>
        <strain evidence="6">JR1</strain>
    </source>
</reference>
<dbReference type="InterPro" id="IPR005311">
    <property type="entry name" value="PBP_dimer"/>
</dbReference>
<feature type="domain" description="Penicillin-binding protein transpeptidase" evidence="4">
    <location>
        <begin position="252"/>
        <end position="568"/>
    </location>
</feature>
<dbReference type="InterPro" id="IPR001460">
    <property type="entry name" value="PCN-bd_Tpept"/>
</dbReference>
<dbReference type="Gene3D" id="3.40.710.10">
    <property type="entry name" value="DD-peptidase/beta-lactamase superfamily"/>
    <property type="match status" value="1"/>
</dbReference>
<dbReference type="SUPFAM" id="SSF56601">
    <property type="entry name" value="beta-lactamase/transpeptidase-like"/>
    <property type="match status" value="1"/>
</dbReference>
<accession>A0A857MMT4</accession>
<dbReference type="SUPFAM" id="SSF56519">
    <property type="entry name" value="Penicillin binding protein dimerisation domain"/>
    <property type="match status" value="1"/>
</dbReference>
<dbReference type="Pfam" id="PF00905">
    <property type="entry name" value="Transpeptidase"/>
    <property type="match status" value="1"/>
</dbReference>
<dbReference type="AlphaFoldDB" id="A0A857MMT4"/>
<protein>
    <recommendedName>
        <fullName evidence="8">Penicillin-binding protein 2</fullName>
    </recommendedName>
</protein>